<protein>
    <submittedName>
        <fullName evidence="6">GFA family protein</fullName>
    </submittedName>
</protein>
<comment type="similarity">
    <text evidence="1">Belongs to the Gfa family.</text>
</comment>
<dbReference type="EMBL" id="JAAVLW010000001">
    <property type="protein sequence ID" value="NOJ45395.1"/>
    <property type="molecule type" value="Genomic_DNA"/>
</dbReference>
<name>A0A7Y4H0J5_9BRAD</name>
<evidence type="ECO:0000313" key="6">
    <source>
        <dbReference type="EMBL" id="NOJ45395.1"/>
    </source>
</evidence>
<dbReference type="Proteomes" id="UP000528734">
    <property type="component" value="Unassembled WGS sequence"/>
</dbReference>
<dbReference type="GO" id="GO:0046872">
    <property type="term" value="F:metal ion binding"/>
    <property type="evidence" value="ECO:0007669"/>
    <property type="project" value="UniProtKB-KW"/>
</dbReference>
<dbReference type="RefSeq" id="WP_171708260.1">
    <property type="nucleotide sequence ID" value="NZ_JAAVLW010000001.1"/>
</dbReference>
<dbReference type="InterPro" id="IPR011057">
    <property type="entry name" value="Mss4-like_sf"/>
</dbReference>
<feature type="domain" description="CENP-V/GFA" evidence="5">
    <location>
        <begin position="4"/>
        <end position="114"/>
    </location>
</feature>
<dbReference type="PANTHER" id="PTHR33337:SF40">
    <property type="entry name" value="CENP-V_GFA DOMAIN-CONTAINING PROTEIN-RELATED"/>
    <property type="match status" value="1"/>
</dbReference>
<dbReference type="GO" id="GO:0016846">
    <property type="term" value="F:carbon-sulfur lyase activity"/>
    <property type="evidence" value="ECO:0007669"/>
    <property type="project" value="InterPro"/>
</dbReference>
<evidence type="ECO:0000256" key="3">
    <source>
        <dbReference type="ARBA" id="ARBA00022833"/>
    </source>
</evidence>
<dbReference type="PANTHER" id="PTHR33337">
    <property type="entry name" value="GFA DOMAIN-CONTAINING PROTEIN"/>
    <property type="match status" value="1"/>
</dbReference>
<sequence length="136" mass="14877">MTTRHAACSCGQLHLTIEGESVRISTCHCLACQRRTGAVFSNQASFRREQVTFTGKATTWSRTAESASVVTFNFCSTCGSTVYWESESFPGRVIVAIGNFADPSFPAPTVSVWEESRHPWVSLPPDTPLTRTAKQG</sequence>
<dbReference type="AlphaFoldDB" id="A0A7Y4H0J5"/>
<dbReference type="InterPro" id="IPR006913">
    <property type="entry name" value="CENP-V/GFA"/>
</dbReference>
<evidence type="ECO:0000256" key="2">
    <source>
        <dbReference type="ARBA" id="ARBA00022723"/>
    </source>
</evidence>
<keyword evidence="2" id="KW-0479">Metal-binding</keyword>
<proteinExistence type="inferred from homology"/>
<comment type="caution">
    <text evidence="6">The sequence shown here is derived from an EMBL/GenBank/DDBJ whole genome shotgun (WGS) entry which is preliminary data.</text>
</comment>
<evidence type="ECO:0000259" key="5">
    <source>
        <dbReference type="PROSITE" id="PS51891"/>
    </source>
</evidence>
<dbReference type="SUPFAM" id="SSF51316">
    <property type="entry name" value="Mss4-like"/>
    <property type="match status" value="1"/>
</dbReference>
<evidence type="ECO:0000313" key="7">
    <source>
        <dbReference type="Proteomes" id="UP000528734"/>
    </source>
</evidence>
<keyword evidence="3" id="KW-0862">Zinc</keyword>
<gene>
    <name evidence="6" type="ORF">HCN50_03870</name>
</gene>
<reference evidence="6 7" key="1">
    <citation type="submission" date="2020-03" db="EMBL/GenBank/DDBJ databases">
        <title>Bradyrhizobium diversity isolated from nodules of Muelleranthus trifoliolatus.</title>
        <authorList>
            <person name="Klepa M."/>
            <person name="Helene L."/>
            <person name="Hungria M."/>
        </authorList>
    </citation>
    <scope>NUCLEOTIDE SEQUENCE [LARGE SCALE GENOMIC DNA]</scope>
    <source>
        <strain evidence="6 7">WSM 1744</strain>
    </source>
</reference>
<dbReference type="Gene3D" id="3.90.1590.10">
    <property type="entry name" value="glutathione-dependent formaldehyde- activating enzyme (gfa)"/>
    <property type="match status" value="1"/>
</dbReference>
<evidence type="ECO:0000256" key="4">
    <source>
        <dbReference type="ARBA" id="ARBA00023239"/>
    </source>
</evidence>
<dbReference type="PROSITE" id="PS51891">
    <property type="entry name" value="CENP_V_GFA"/>
    <property type="match status" value="1"/>
</dbReference>
<organism evidence="6 7">
    <name type="scientific">Bradyrhizobium archetypum</name>
    <dbReference type="NCBI Taxonomy" id="2721160"/>
    <lineage>
        <taxon>Bacteria</taxon>
        <taxon>Pseudomonadati</taxon>
        <taxon>Pseudomonadota</taxon>
        <taxon>Alphaproteobacteria</taxon>
        <taxon>Hyphomicrobiales</taxon>
        <taxon>Nitrobacteraceae</taxon>
        <taxon>Bradyrhizobium</taxon>
    </lineage>
</organism>
<evidence type="ECO:0000256" key="1">
    <source>
        <dbReference type="ARBA" id="ARBA00005495"/>
    </source>
</evidence>
<keyword evidence="4" id="KW-0456">Lyase</keyword>
<dbReference type="Pfam" id="PF04828">
    <property type="entry name" value="GFA"/>
    <property type="match status" value="1"/>
</dbReference>
<keyword evidence="7" id="KW-1185">Reference proteome</keyword>
<accession>A0A7Y4H0J5</accession>